<keyword evidence="4 10" id="KW-0963">Cytoplasm</keyword>
<dbReference type="STRING" id="626937.HMPREF3293_01679"/>
<comment type="function">
    <text evidence="10">Confers DNA tethering and processivity to DNA polymerases and other proteins. Acts as a clamp, forming a ring around DNA (a reaction catalyzed by the clamp-loading complex) which diffuses in an ATP-independent manner freely and bidirectionally along dsDNA. Initially characterized for its ability to contact the catalytic subunit of DNA polymerase III (Pol III), a complex, multichain enzyme responsible for most of the replicative synthesis in bacteria; Pol III exhibits 3'-5' exonuclease proofreading activity. The beta chain is required for initiation of replication as well as for processivity of DNA replication.</text>
</comment>
<evidence type="ECO:0000256" key="3">
    <source>
        <dbReference type="ARBA" id="ARBA00021035"/>
    </source>
</evidence>
<dbReference type="NCBIfam" id="TIGR00663">
    <property type="entry name" value="dnan"/>
    <property type="match status" value="1"/>
</dbReference>
<comment type="caution">
    <text evidence="14">The sequence shown here is derived from an EMBL/GenBank/DDBJ whole genome shotgun (WGS) entry which is preliminary data.</text>
</comment>
<dbReference type="GO" id="GO:0003677">
    <property type="term" value="F:DNA binding"/>
    <property type="evidence" value="ECO:0007669"/>
    <property type="project" value="UniProtKB-UniRule"/>
</dbReference>
<evidence type="ECO:0000313" key="15">
    <source>
        <dbReference type="Proteomes" id="UP000070366"/>
    </source>
</evidence>
<feature type="domain" description="DNA polymerase III beta sliding clamp central" evidence="12">
    <location>
        <begin position="133"/>
        <end position="243"/>
    </location>
</feature>
<protein>
    <recommendedName>
        <fullName evidence="3 10">Beta sliding clamp</fullName>
    </recommendedName>
</protein>
<proteinExistence type="inferred from homology"/>
<dbReference type="SMART" id="SM00480">
    <property type="entry name" value="POL3Bc"/>
    <property type="match status" value="1"/>
</dbReference>
<comment type="subunit">
    <text evidence="10">Forms a ring-shaped head-to-tail homodimer around DNA.</text>
</comment>
<keyword evidence="6 10" id="KW-0548">Nucleotidyltransferase</keyword>
<organism evidence="14 15">
    <name type="scientific">Christensenella minuta</name>
    <dbReference type="NCBI Taxonomy" id="626937"/>
    <lineage>
        <taxon>Bacteria</taxon>
        <taxon>Bacillati</taxon>
        <taxon>Bacillota</taxon>
        <taxon>Clostridia</taxon>
        <taxon>Christensenellales</taxon>
        <taxon>Christensenellaceae</taxon>
        <taxon>Christensenella</taxon>
    </lineage>
</organism>
<dbReference type="EMBL" id="LSZW01000061">
    <property type="protein sequence ID" value="KXK65465.1"/>
    <property type="molecule type" value="Genomic_DNA"/>
</dbReference>
<dbReference type="KEGG" id="cmiu:B1H56_11185"/>
<evidence type="ECO:0000313" key="14">
    <source>
        <dbReference type="EMBL" id="KXK65465.1"/>
    </source>
</evidence>
<dbReference type="InterPro" id="IPR022634">
    <property type="entry name" value="DNA_polIII_beta_N"/>
</dbReference>
<dbReference type="InterPro" id="IPR022637">
    <property type="entry name" value="DNA_polIII_beta_cen"/>
</dbReference>
<evidence type="ECO:0000256" key="4">
    <source>
        <dbReference type="ARBA" id="ARBA00022490"/>
    </source>
</evidence>
<dbReference type="Pfam" id="PF02768">
    <property type="entry name" value="DNA_pol3_beta_3"/>
    <property type="match status" value="1"/>
</dbReference>
<evidence type="ECO:0000256" key="10">
    <source>
        <dbReference type="PIRNR" id="PIRNR000804"/>
    </source>
</evidence>
<comment type="subcellular location">
    <subcellularLocation>
        <location evidence="1 10">Cytoplasm</location>
    </subcellularLocation>
</comment>
<reference evidence="14 15" key="1">
    <citation type="submission" date="2016-02" db="EMBL/GenBank/DDBJ databases">
        <authorList>
            <person name="Wen L."/>
            <person name="He K."/>
            <person name="Yang H."/>
        </authorList>
    </citation>
    <scope>NUCLEOTIDE SEQUENCE [LARGE SCALE GENOMIC DNA]</scope>
    <source>
        <strain evidence="14 15">DSM 22607</strain>
    </source>
</reference>
<sequence length="371" mass="41493">MEEYDMQFTCAKEDLLTAIGTVNRAASKMQKTILECILFSCAEDVITLRATDIALSIKTEMNAQIEKTGDAAIPAKLLYEIIGRFPESDVTFRSVGENSVEISCLNSKVVLQQMNADEFPVFPELENKEQIKLPQCALRTMINQTLFAAAVNEDKPILTGLLFDIEKDSLTIVALDGYRMAVRKQPAISDISKKCVIPARTLREVSRIISETEENVKISISGNMALFEAGNTEIYTRLLEGEYINYRNLLPADCATSVKVETNMLKDSLERASILAREGNNNVVKFEISEKNLEITSNSEMGNIDEQIPVLTEGKDLKIAFNAKYVLDVLKNVEESEVLMQYNTGVSPCVVKQENSDAYEYLILPVQLREE</sequence>
<dbReference type="InterPro" id="IPR046938">
    <property type="entry name" value="DNA_clamp_sf"/>
</dbReference>
<evidence type="ECO:0000256" key="7">
    <source>
        <dbReference type="ARBA" id="ARBA00022705"/>
    </source>
</evidence>
<keyword evidence="8 10" id="KW-0239">DNA-directed DNA polymerase</keyword>
<evidence type="ECO:0000256" key="6">
    <source>
        <dbReference type="ARBA" id="ARBA00022695"/>
    </source>
</evidence>
<dbReference type="Pfam" id="PF00712">
    <property type="entry name" value="DNA_pol3_beta"/>
    <property type="match status" value="1"/>
</dbReference>
<accession>A0A136Q472</accession>
<dbReference type="GO" id="GO:0003887">
    <property type="term" value="F:DNA-directed DNA polymerase activity"/>
    <property type="evidence" value="ECO:0007669"/>
    <property type="project" value="UniProtKB-UniRule"/>
</dbReference>
<feature type="domain" description="DNA polymerase III beta sliding clamp N-terminal" evidence="11">
    <location>
        <begin position="6"/>
        <end position="122"/>
    </location>
</feature>
<dbReference type="OrthoDB" id="8421503at2"/>
<keyword evidence="15" id="KW-1185">Reference proteome</keyword>
<dbReference type="Gene3D" id="3.10.150.10">
    <property type="entry name" value="DNA Polymerase III, subunit A, domain 2"/>
    <property type="match status" value="1"/>
</dbReference>
<dbReference type="PIRSF" id="PIRSF000804">
    <property type="entry name" value="DNA_pol_III_b"/>
    <property type="match status" value="1"/>
</dbReference>
<evidence type="ECO:0000259" key="13">
    <source>
        <dbReference type="Pfam" id="PF02768"/>
    </source>
</evidence>
<keyword evidence="5 10" id="KW-0808">Transferase</keyword>
<comment type="similarity">
    <text evidence="2 10">Belongs to the beta sliding clamp family.</text>
</comment>
<evidence type="ECO:0000259" key="11">
    <source>
        <dbReference type="Pfam" id="PF00712"/>
    </source>
</evidence>
<keyword evidence="9" id="KW-0238">DNA-binding</keyword>
<dbReference type="GO" id="GO:0006271">
    <property type="term" value="P:DNA strand elongation involved in DNA replication"/>
    <property type="evidence" value="ECO:0007669"/>
    <property type="project" value="TreeGrafter"/>
</dbReference>
<dbReference type="InterPro" id="IPR022635">
    <property type="entry name" value="DNA_polIII_beta_C"/>
</dbReference>
<evidence type="ECO:0000256" key="5">
    <source>
        <dbReference type="ARBA" id="ARBA00022679"/>
    </source>
</evidence>
<dbReference type="PANTHER" id="PTHR30478">
    <property type="entry name" value="DNA POLYMERASE III SUBUNIT BETA"/>
    <property type="match status" value="1"/>
</dbReference>
<dbReference type="PANTHER" id="PTHR30478:SF0">
    <property type="entry name" value="BETA SLIDING CLAMP"/>
    <property type="match status" value="1"/>
</dbReference>
<dbReference type="CDD" id="cd00140">
    <property type="entry name" value="beta_clamp"/>
    <property type="match status" value="1"/>
</dbReference>
<gene>
    <name evidence="14" type="ORF">HMPREF3293_01679</name>
</gene>
<name>A0A136Q472_9FIRM</name>
<dbReference type="AlphaFoldDB" id="A0A136Q472"/>
<evidence type="ECO:0000256" key="2">
    <source>
        <dbReference type="ARBA" id="ARBA00010752"/>
    </source>
</evidence>
<evidence type="ECO:0000256" key="9">
    <source>
        <dbReference type="ARBA" id="ARBA00023125"/>
    </source>
</evidence>
<dbReference type="InterPro" id="IPR001001">
    <property type="entry name" value="DNA_polIII_beta"/>
</dbReference>
<evidence type="ECO:0000256" key="1">
    <source>
        <dbReference type="ARBA" id="ARBA00004496"/>
    </source>
</evidence>
<dbReference type="Pfam" id="PF02767">
    <property type="entry name" value="DNA_pol3_beta_2"/>
    <property type="match status" value="1"/>
</dbReference>
<dbReference type="SUPFAM" id="SSF55979">
    <property type="entry name" value="DNA clamp"/>
    <property type="match status" value="3"/>
</dbReference>
<dbReference type="Gene3D" id="3.70.10.10">
    <property type="match status" value="1"/>
</dbReference>
<dbReference type="GO" id="GO:0005737">
    <property type="term" value="C:cytoplasm"/>
    <property type="evidence" value="ECO:0007669"/>
    <property type="project" value="UniProtKB-SubCell"/>
</dbReference>
<keyword evidence="7 10" id="KW-0235">DNA replication</keyword>
<evidence type="ECO:0000259" key="12">
    <source>
        <dbReference type="Pfam" id="PF02767"/>
    </source>
</evidence>
<evidence type="ECO:0000256" key="8">
    <source>
        <dbReference type="ARBA" id="ARBA00022932"/>
    </source>
</evidence>
<dbReference type="GO" id="GO:0008408">
    <property type="term" value="F:3'-5' exonuclease activity"/>
    <property type="evidence" value="ECO:0007669"/>
    <property type="project" value="InterPro"/>
</dbReference>
<feature type="domain" description="DNA polymerase III beta sliding clamp C-terminal" evidence="13">
    <location>
        <begin position="247"/>
        <end position="366"/>
    </location>
</feature>
<dbReference type="Proteomes" id="UP000070366">
    <property type="component" value="Unassembled WGS sequence"/>
</dbReference>
<dbReference type="GO" id="GO:0009360">
    <property type="term" value="C:DNA polymerase III complex"/>
    <property type="evidence" value="ECO:0007669"/>
    <property type="project" value="InterPro"/>
</dbReference>